<evidence type="ECO:0000256" key="4">
    <source>
        <dbReference type="ARBA" id="ARBA00022679"/>
    </source>
</evidence>
<dbReference type="InterPro" id="IPR011245">
    <property type="entry name" value="Butyrate_kin"/>
</dbReference>
<dbReference type="InterPro" id="IPR000890">
    <property type="entry name" value="Aliphatic_acid_kin_short-chain"/>
</dbReference>
<comment type="caution">
    <text evidence="11">The sequence shown here is derived from an EMBL/GenBank/DDBJ whole genome shotgun (WGS) entry which is preliminary data.</text>
</comment>
<keyword evidence="12" id="KW-1185">Reference proteome</keyword>
<dbReference type="GO" id="GO:0005737">
    <property type="term" value="C:cytoplasm"/>
    <property type="evidence" value="ECO:0007669"/>
    <property type="project" value="UniProtKB-SubCell"/>
</dbReference>
<reference evidence="11 12" key="1">
    <citation type="submission" date="2016-06" db="EMBL/GenBank/DDBJ databases">
        <title>Genome sequence of Clostridium acetireducens DSM 10703.</title>
        <authorList>
            <person name="Poehlein A."/>
            <person name="Fluechter S."/>
            <person name="Duerre P."/>
            <person name="Daniel R."/>
        </authorList>
    </citation>
    <scope>NUCLEOTIDE SEQUENCE [LARGE SCALE GENOMIC DNA]</scope>
    <source>
        <strain evidence="11 12">DSM 10703</strain>
    </source>
</reference>
<keyword evidence="6 9" id="KW-0418">Kinase</keyword>
<dbReference type="SUPFAM" id="SSF53067">
    <property type="entry name" value="Actin-like ATPase domain"/>
    <property type="match status" value="2"/>
</dbReference>
<dbReference type="Gene3D" id="3.30.420.40">
    <property type="match status" value="2"/>
</dbReference>
<evidence type="ECO:0000256" key="8">
    <source>
        <dbReference type="ARBA" id="ARBA00048596"/>
    </source>
</evidence>
<dbReference type="EMBL" id="LZFO01000007">
    <property type="protein sequence ID" value="OFI06843.1"/>
    <property type="molecule type" value="Genomic_DNA"/>
</dbReference>
<dbReference type="GO" id="GO:0006083">
    <property type="term" value="P:acetate metabolic process"/>
    <property type="evidence" value="ECO:0007669"/>
    <property type="project" value="TreeGrafter"/>
</dbReference>
<accession>A0A1E8F0B1</accession>
<organism evidence="11 12">
    <name type="scientific">Clostridium acetireducens DSM 10703</name>
    <dbReference type="NCBI Taxonomy" id="1121290"/>
    <lineage>
        <taxon>Bacteria</taxon>
        <taxon>Bacillati</taxon>
        <taxon>Bacillota</taxon>
        <taxon>Clostridia</taxon>
        <taxon>Eubacteriales</taxon>
        <taxon>Clostridiaceae</taxon>
        <taxon>Clostridium</taxon>
    </lineage>
</organism>
<dbReference type="GO" id="GO:0008776">
    <property type="term" value="F:acetate kinase activity"/>
    <property type="evidence" value="ECO:0007669"/>
    <property type="project" value="TreeGrafter"/>
</dbReference>
<dbReference type="Pfam" id="PF00871">
    <property type="entry name" value="Acetate_kinase"/>
    <property type="match status" value="1"/>
</dbReference>
<keyword evidence="4 9" id="KW-0808">Transferase</keyword>
<sequence>MKKNLILVINPGSTSTKIAVFKGEDCIYGDTLLHDSKEINRYETIYAQKEMRTSKILTWIKDKKLSLKDFCAIVGRGGLIRPLPGGTYKVTPSMIEDLKVGYQGQHASNLGGIIAYEIATDLNIHAFVVDPVSVDEMEDIARISGMPEIERKSLGHPLNIKAVTRYICDKLDKEFYNSSYVVVHLGGGISVVPVKCGKIIDVNNANEEGPFSPERVGGLPTGDVVRLAFSKKYTYKEFQKKIIGKGGLVGYIGTNDVRLIEKKIDEGDKKAELVLKAMAYQTGKEIGAMAAVLKGQVDAIILTGGISHSKRIVNWITNMVNFIAPIEVMPGEMEMLALAQGALRIINNKEKVKIYEEEVHLQNDQKF</sequence>
<evidence type="ECO:0000256" key="1">
    <source>
        <dbReference type="ARBA" id="ARBA00004496"/>
    </source>
</evidence>
<protein>
    <recommendedName>
        <fullName evidence="9">Probable butyrate kinase</fullName>
        <shortName evidence="9">BK</shortName>
        <ecNumber evidence="9">2.7.2.7</ecNumber>
    </recommendedName>
    <alternativeName>
        <fullName evidence="9">Branched-chain carboxylic acid kinase</fullName>
    </alternativeName>
</protein>
<dbReference type="NCBIfam" id="TIGR02707">
    <property type="entry name" value="butyr_kinase"/>
    <property type="match status" value="1"/>
</dbReference>
<dbReference type="HAMAP" id="MF_00542">
    <property type="entry name" value="Butyrate_kinase"/>
    <property type="match status" value="1"/>
</dbReference>
<proteinExistence type="inferred from homology"/>
<evidence type="ECO:0000256" key="3">
    <source>
        <dbReference type="ARBA" id="ARBA00022490"/>
    </source>
</evidence>
<comment type="similarity">
    <text evidence="2 9 10">Belongs to the acetokinase family.</text>
</comment>
<keyword evidence="7 9" id="KW-0067">ATP-binding</keyword>
<evidence type="ECO:0000313" key="11">
    <source>
        <dbReference type="EMBL" id="OFI06843.1"/>
    </source>
</evidence>
<evidence type="ECO:0000256" key="2">
    <source>
        <dbReference type="ARBA" id="ARBA00008748"/>
    </source>
</evidence>
<dbReference type="PRINTS" id="PR00471">
    <property type="entry name" value="ACETATEKNASE"/>
</dbReference>
<comment type="catalytic activity">
    <reaction evidence="8 9">
        <text>butanoate + ATP = butanoyl phosphate + ADP</text>
        <dbReference type="Rhea" id="RHEA:13585"/>
        <dbReference type="ChEBI" id="CHEBI:17968"/>
        <dbReference type="ChEBI" id="CHEBI:30616"/>
        <dbReference type="ChEBI" id="CHEBI:58079"/>
        <dbReference type="ChEBI" id="CHEBI:456216"/>
        <dbReference type="EC" id="2.7.2.7"/>
    </reaction>
</comment>
<evidence type="ECO:0000313" key="12">
    <source>
        <dbReference type="Proteomes" id="UP000175744"/>
    </source>
</evidence>
<dbReference type="GO" id="GO:0047761">
    <property type="term" value="F:butyrate kinase activity"/>
    <property type="evidence" value="ECO:0007669"/>
    <property type="project" value="UniProtKB-UniRule"/>
</dbReference>
<dbReference type="GO" id="GO:0005524">
    <property type="term" value="F:ATP binding"/>
    <property type="evidence" value="ECO:0007669"/>
    <property type="project" value="UniProtKB-KW"/>
</dbReference>
<dbReference type="PROSITE" id="PS01075">
    <property type="entry name" value="ACETATE_KINASE_1"/>
    <property type="match status" value="1"/>
</dbReference>
<dbReference type="InterPro" id="IPR023865">
    <property type="entry name" value="Aliphatic_acid_kinase_CS"/>
</dbReference>
<evidence type="ECO:0000256" key="9">
    <source>
        <dbReference type="HAMAP-Rule" id="MF_00542"/>
    </source>
</evidence>
<dbReference type="NCBIfam" id="NF002834">
    <property type="entry name" value="PRK03011.1-5"/>
    <property type="match status" value="1"/>
</dbReference>
<name>A0A1E8F0B1_9CLOT</name>
<dbReference type="InterPro" id="IPR043129">
    <property type="entry name" value="ATPase_NBD"/>
</dbReference>
<dbReference type="AlphaFoldDB" id="A0A1E8F0B1"/>
<evidence type="ECO:0000256" key="5">
    <source>
        <dbReference type="ARBA" id="ARBA00022741"/>
    </source>
</evidence>
<dbReference type="EC" id="2.7.2.7" evidence="9"/>
<dbReference type="PANTHER" id="PTHR21060">
    <property type="entry name" value="ACETATE KINASE"/>
    <property type="match status" value="1"/>
</dbReference>
<evidence type="ECO:0000256" key="7">
    <source>
        <dbReference type="ARBA" id="ARBA00022840"/>
    </source>
</evidence>
<dbReference type="PIRSF" id="PIRSF036458">
    <property type="entry name" value="Butyrate_kin"/>
    <property type="match status" value="1"/>
</dbReference>
<dbReference type="PANTHER" id="PTHR21060:SF20">
    <property type="entry name" value="BUTYRATE KINASE 1-RELATED"/>
    <property type="match status" value="1"/>
</dbReference>
<dbReference type="PATRIC" id="fig|1121290.3.peg.648"/>
<dbReference type="RefSeq" id="WP_070109600.1">
    <property type="nucleotide sequence ID" value="NZ_LZFO01000007.1"/>
</dbReference>
<gene>
    <name evidence="11" type="primary">buk2_2</name>
    <name evidence="9" type="synonym">buk</name>
    <name evidence="11" type="ORF">CLOACE_06360</name>
</gene>
<keyword evidence="3 9" id="KW-0963">Cytoplasm</keyword>
<evidence type="ECO:0000256" key="10">
    <source>
        <dbReference type="RuleBase" id="RU003835"/>
    </source>
</evidence>
<dbReference type="STRING" id="1121290.CLAOCE_06360"/>
<evidence type="ECO:0000256" key="6">
    <source>
        <dbReference type="ARBA" id="ARBA00022777"/>
    </source>
</evidence>
<dbReference type="CDD" id="cd24011">
    <property type="entry name" value="ASKHA_NBD_BK"/>
    <property type="match status" value="1"/>
</dbReference>
<comment type="subcellular location">
    <subcellularLocation>
        <location evidence="1 9">Cytoplasm</location>
    </subcellularLocation>
</comment>
<dbReference type="Proteomes" id="UP000175744">
    <property type="component" value="Unassembled WGS sequence"/>
</dbReference>
<keyword evidence="5 9" id="KW-0547">Nucleotide-binding</keyword>